<keyword evidence="13" id="KW-0808">Transferase</keyword>
<dbReference type="InterPro" id="IPR050571">
    <property type="entry name" value="Class-IV_PLP-Dep_Aminotrnsfr"/>
</dbReference>
<comment type="catalytic activity">
    <reaction evidence="10">
        <text>L-leucine + 2-oxoglutarate = 4-methyl-2-oxopentanoate + L-glutamate</text>
        <dbReference type="Rhea" id="RHEA:18321"/>
        <dbReference type="ChEBI" id="CHEBI:16810"/>
        <dbReference type="ChEBI" id="CHEBI:17865"/>
        <dbReference type="ChEBI" id="CHEBI:29985"/>
        <dbReference type="ChEBI" id="CHEBI:57427"/>
        <dbReference type="EC" id="2.6.1.42"/>
    </reaction>
</comment>
<evidence type="ECO:0000256" key="6">
    <source>
        <dbReference type="ARBA" id="ARBA00013053"/>
    </source>
</evidence>
<accession>A0A0S4KT51</accession>
<dbReference type="GO" id="GO:0008652">
    <property type="term" value="P:amino acid biosynthetic process"/>
    <property type="evidence" value="ECO:0007669"/>
    <property type="project" value="UniProtKB-ARBA"/>
</dbReference>
<evidence type="ECO:0000256" key="9">
    <source>
        <dbReference type="ARBA" id="ARBA00048798"/>
    </source>
</evidence>
<keyword evidence="14" id="KW-1185">Reference proteome</keyword>
<dbReference type="GO" id="GO:0046394">
    <property type="term" value="P:carboxylic acid biosynthetic process"/>
    <property type="evidence" value="ECO:0007669"/>
    <property type="project" value="UniProtKB-ARBA"/>
</dbReference>
<dbReference type="Gene3D" id="3.20.10.10">
    <property type="entry name" value="D-amino Acid Aminotransferase, subunit A, domain 2"/>
    <property type="match status" value="1"/>
</dbReference>
<dbReference type="Gene3D" id="3.30.470.10">
    <property type="match status" value="1"/>
</dbReference>
<dbReference type="SUPFAM" id="SSF56752">
    <property type="entry name" value="D-aminoacid aminotransferase-like PLP-dependent enzymes"/>
    <property type="match status" value="1"/>
</dbReference>
<gene>
    <name evidence="13" type="primary">ilvE</name>
    <name evidence="13" type="ORF">NITINOP_1385</name>
</gene>
<dbReference type="RefSeq" id="WP_062484356.1">
    <property type="nucleotide sequence ID" value="NZ_LN885086.1"/>
</dbReference>
<dbReference type="EMBL" id="LN885086">
    <property type="protein sequence ID" value="CUQ66360.1"/>
    <property type="molecule type" value="Genomic_DNA"/>
</dbReference>
<organism evidence="13 14">
    <name type="scientific">Candidatus Nitrospira inopinata</name>
    <dbReference type="NCBI Taxonomy" id="1715989"/>
    <lineage>
        <taxon>Bacteria</taxon>
        <taxon>Pseudomonadati</taxon>
        <taxon>Nitrospirota</taxon>
        <taxon>Nitrospiria</taxon>
        <taxon>Nitrospirales</taxon>
        <taxon>Nitrospiraceae</taxon>
        <taxon>Nitrospira</taxon>
    </lineage>
</organism>
<dbReference type="CDD" id="cd01558">
    <property type="entry name" value="D-AAT_like"/>
    <property type="match status" value="1"/>
</dbReference>
<sequence length="297" mass="32877">MWIYLNDRFVRREEALISVFDHGFLYGDGVYETIRSYGNRLFLGSKHVERLFRSAEAIGLTVPLSKERWLELLYETMTRNGLGDGGRDAYLRITLSRGIGDIGLDPALCPSPTVVIMAKPLVAPDPFLYERGVDLIVASTRRNLPDALSPRIKSTNFLNNILAKREAVAAGAFDSILLNWEHHLAECTVSNLFFVMDGRLCTPAVGCGILDGITRSVVLQLAEEQGIRTEEGRFTPAQLRQAGECFVTNTSMEIMPVATVDRAPIGNGKPGPLTHKLRRLFADARDRFLEGPSPSAV</sequence>
<name>A0A0S4KT51_9BACT</name>
<dbReference type="Pfam" id="PF01063">
    <property type="entry name" value="Aminotran_4"/>
    <property type="match status" value="1"/>
</dbReference>
<evidence type="ECO:0000256" key="10">
    <source>
        <dbReference type="ARBA" id="ARBA00049229"/>
    </source>
</evidence>
<dbReference type="PANTHER" id="PTHR42743:SF11">
    <property type="entry name" value="AMINODEOXYCHORISMATE LYASE"/>
    <property type="match status" value="1"/>
</dbReference>
<comment type="similarity">
    <text evidence="5 11">Belongs to the class-IV pyridoxal-phosphate-dependent aminotransferase family.</text>
</comment>
<dbReference type="PROSITE" id="PS00770">
    <property type="entry name" value="AA_TRANSFER_CLASS_4"/>
    <property type="match status" value="1"/>
</dbReference>
<evidence type="ECO:0000313" key="13">
    <source>
        <dbReference type="EMBL" id="CUQ66360.1"/>
    </source>
</evidence>
<comment type="cofactor">
    <cofactor evidence="1 12">
        <name>pyridoxal 5'-phosphate</name>
        <dbReference type="ChEBI" id="CHEBI:597326"/>
    </cofactor>
</comment>
<evidence type="ECO:0000256" key="3">
    <source>
        <dbReference type="ARBA" id="ARBA00004931"/>
    </source>
</evidence>
<dbReference type="OrthoDB" id="9804984at2"/>
<reference evidence="14" key="1">
    <citation type="submission" date="2015-09" db="EMBL/GenBank/DDBJ databases">
        <authorList>
            <person name="Daims H."/>
        </authorList>
    </citation>
    <scope>NUCLEOTIDE SEQUENCE [LARGE SCALE GENOMIC DNA]</scope>
</reference>
<dbReference type="InterPro" id="IPR036038">
    <property type="entry name" value="Aminotransferase-like"/>
</dbReference>
<dbReference type="STRING" id="1715989.NITINOP_1385"/>
<dbReference type="GO" id="GO:0052654">
    <property type="term" value="F:L-leucine-2-oxoglutarate transaminase activity"/>
    <property type="evidence" value="ECO:0007669"/>
    <property type="project" value="RHEA"/>
</dbReference>
<dbReference type="InterPro" id="IPR018300">
    <property type="entry name" value="Aminotrans_IV_CS"/>
</dbReference>
<comment type="pathway">
    <text evidence="2">Amino-acid biosynthesis; L-isoleucine biosynthesis; L-isoleucine from 2-oxobutanoate: step 4/4.</text>
</comment>
<evidence type="ECO:0000256" key="11">
    <source>
        <dbReference type="RuleBase" id="RU004106"/>
    </source>
</evidence>
<dbReference type="GO" id="GO:0052655">
    <property type="term" value="F:L-valine-2-oxoglutarate transaminase activity"/>
    <property type="evidence" value="ECO:0007669"/>
    <property type="project" value="RHEA"/>
</dbReference>
<dbReference type="EC" id="2.6.1.42" evidence="6"/>
<evidence type="ECO:0000256" key="5">
    <source>
        <dbReference type="ARBA" id="ARBA00009320"/>
    </source>
</evidence>
<evidence type="ECO:0000256" key="12">
    <source>
        <dbReference type="RuleBase" id="RU004516"/>
    </source>
</evidence>
<dbReference type="InterPro" id="IPR001544">
    <property type="entry name" value="Aminotrans_IV"/>
</dbReference>
<dbReference type="InterPro" id="IPR043132">
    <property type="entry name" value="BCAT-like_C"/>
</dbReference>
<comment type="catalytic activity">
    <reaction evidence="8">
        <text>L-valine + 2-oxoglutarate = 3-methyl-2-oxobutanoate + L-glutamate</text>
        <dbReference type="Rhea" id="RHEA:24813"/>
        <dbReference type="ChEBI" id="CHEBI:11851"/>
        <dbReference type="ChEBI" id="CHEBI:16810"/>
        <dbReference type="ChEBI" id="CHEBI:29985"/>
        <dbReference type="ChEBI" id="CHEBI:57762"/>
        <dbReference type="EC" id="2.6.1.42"/>
    </reaction>
</comment>
<evidence type="ECO:0000256" key="7">
    <source>
        <dbReference type="ARBA" id="ARBA00022898"/>
    </source>
</evidence>
<dbReference type="FunFam" id="3.20.10.10:FF:000002">
    <property type="entry name" value="D-alanine aminotransferase"/>
    <property type="match status" value="1"/>
</dbReference>
<dbReference type="InterPro" id="IPR043131">
    <property type="entry name" value="BCAT-like_N"/>
</dbReference>
<proteinExistence type="inferred from homology"/>
<dbReference type="PANTHER" id="PTHR42743">
    <property type="entry name" value="AMINO-ACID AMINOTRANSFERASE"/>
    <property type="match status" value="1"/>
</dbReference>
<evidence type="ECO:0000256" key="4">
    <source>
        <dbReference type="ARBA" id="ARBA00005072"/>
    </source>
</evidence>
<evidence type="ECO:0000256" key="1">
    <source>
        <dbReference type="ARBA" id="ARBA00001933"/>
    </source>
</evidence>
<dbReference type="GO" id="GO:0052656">
    <property type="term" value="F:L-isoleucine-2-oxoglutarate transaminase activity"/>
    <property type="evidence" value="ECO:0007669"/>
    <property type="project" value="RHEA"/>
</dbReference>
<evidence type="ECO:0000313" key="14">
    <source>
        <dbReference type="Proteomes" id="UP000066284"/>
    </source>
</evidence>
<evidence type="ECO:0000256" key="2">
    <source>
        <dbReference type="ARBA" id="ARBA00004824"/>
    </source>
</evidence>
<dbReference type="KEGG" id="nio:NITINOP_1385"/>
<comment type="catalytic activity">
    <reaction evidence="9">
        <text>L-isoleucine + 2-oxoglutarate = (S)-3-methyl-2-oxopentanoate + L-glutamate</text>
        <dbReference type="Rhea" id="RHEA:24801"/>
        <dbReference type="ChEBI" id="CHEBI:16810"/>
        <dbReference type="ChEBI" id="CHEBI:29985"/>
        <dbReference type="ChEBI" id="CHEBI:35146"/>
        <dbReference type="ChEBI" id="CHEBI:58045"/>
        <dbReference type="EC" id="2.6.1.42"/>
    </reaction>
</comment>
<dbReference type="Proteomes" id="UP000066284">
    <property type="component" value="Chromosome 1"/>
</dbReference>
<comment type="pathway">
    <text evidence="3">Amino-acid biosynthesis; L-valine biosynthesis; L-valine from pyruvate: step 4/4.</text>
</comment>
<dbReference type="AlphaFoldDB" id="A0A0S4KT51"/>
<keyword evidence="7 12" id="KW-0663">Pyridoxal phosphate</keyword>
<comment type="pathway">
    <text evidence="4">Amino-acid biosynthesis; L-leucine biosynthesis; L-leucine from 3-methyl-2-oxobutanoate: step 4/4.</text>
</comment>
<evidence type="ECO:0000256" key="8">
    <source>
        <dbReference type="ARBA" id="ARBA00048212"/>
    </source>
</evidence>
<keyword evidence="13" id="KW-0032">Aminotransferase</keyword>
<dbReference type="GO" id="GO:0005829">
    <property type="term" value="C:cytosol"/>
    <property type="evidence" value="ECO:0007669"/>
    <property type="project" value="TreeGrafter"/>
</dbReference>
<protein>
    <recommendedName>
        <fullName evidence="6">branched-chain-amino-acid transaminase</fullName>
        <ecNumber evidence="6">2.6.1.42</ecNumber>
    </recommendedName>
</protein>